<evidence type="ECO:0000256" key="4">
    <source>
        <dbReference type="SAM" id="MobiDB-lite"/>
    </source>
</evidence>
<dbReference type="GO" id="GO:0003824">
    <property type="term" value="F:catalytic activity"/>
    <property type="evidence" value="ECO:0007669"/>
    <property type="project" value="InterPro"/>
</dbReference>
<feature type="active site" description="Tele-AMP-histidine intermediate" evidence="1">
    <location>
        <position position="159"/>
    </location>
</feature>
<dbReference type="PANTHER" id="PTHR46648:SF2">
    <property type="entry name" value="HIT DOMAIN-CONTAINING PROTEIN"/>
    <property type="match status" value="1"/>
</dbReference>
<dbReference type="GeneID" id="25320265"/>
<evidence type="ECO:0000313" key="6">
    <source>
        <dbReference type="EMBL" id="KKA18055.1"/>
    </source>
</evidence>
<feature type="domain" description="HIT" evidence="5">
    <location>
        <begin position="61"/>
        <end position="172"/>
    </location>
</feature>
<feature type="compositionally biased region" description="Acidic residues" evidence="4">
    <location>
        <begin position="224"/>
        <end position="236"/>
    </location>
</feature>
<accession>A0A0F4YIV1</accession>
<feature type="region of interest" description="Disordered" evidence="4">
    <location>
        <begin position="1"/>
        <end position="25"/>
    </location>
</feature>
<feature type="compositionally biased region" description="Basic and acidic residues" evidence="4">
    <location>
        <begin position="1"/>
        <end position="12"/>
    </location>
</feature>
<dbReference type="Proteomes" id="UP000053958">
    <property type="component" value="Unassembled WGS sequence"/>
</dbReference>
<dbReference type="EMBL" id="LASV01000506">
    <property type="protein sequence ID" value="KKA18055.1"/>
    <property type="molecule type" value="Genomic_DNA"/>
</dbReference>
<dbReference type="PRINTS" id="PR00332">
    <property type="entry name" value="HISTRIAD"/>
</dbReference>
<dbReference type="Gene3D" id="3.30.428.10">
    <property type="entry name" value="HIT-like"/>
    <property type="match status" value="1"/>
</dbReference>
<dbReference type="InterPro" id="IPR011146">
    <property type="entry name" value="HIT-like"/>
</dbReference>
<gene>
    <name evidence="6" type="ORF">T310_8000</name>
</gene>
<dbReference type="STRING" id="1408163.A0A0F4YIV1"/>
<feature type="region of interest" description="Disordered" evidence="4">
    <location>
        <begin position="166"/>
        <end position="202"/>
    </location>
</feature>
<keyword evidence="7" id="KW-1185">Reference proteome</keyword>
<dbReference type="Pfam" id="PF01230">
    <property type="entry name" value="HIT"/>
    <property type="match status" value="1"/>
</dbReference>
<dbReference type="InterPro" id="IPR036265">
    <property type="entry name" value="HIT-like_sf"/>
</dbReference>
<dbReference type="PROSITE" id="PS00892">
    <property type="entry name" value="HIT_1"/>
    <property type="match status" value="1"/>
</dbReference>
<reference evidence="6 7" key="1">
    <citation type="submission" date="2015-04" db="EMBL/GenBank/DDBJ databases">
        <authorList>
            <person name="Heijne W.H."/>
            <person name="Fedorova N.D."/>
            <person name="Nierman W.C."/>
            <person name="Vollebregt A.W."/>
            <person name="Zhao Z."/>
            <person name="Wu L."/>
            <person name="Kumar M."/>
            <person name="Stam H."/>
            <person name="van den Berg M.A."/>
            <person name="Pel H.J."/>
        </authorList>
    </citation>
    <scope>NUCLEOTIDE SEQUENCE [LARGE SCALE GENOMIC DNA]</scope>
    <source>
        <strain evidence="6 7">CBS 393.64</strain>
    </source>
</reference>
<feature type="region of interest" description="Disordered" evidence="4">
    <location>
        <begin position="224"/>
        <end position="260"/>
    </location>
</feature>
<evidence type="ECO:0000256" key="1">
    <source>
        <dbReference type="PIRSR" id="PIRSR601310-1"/>
    </source>
</evidence>
<evidence type="ECO:0000256" key="2">
    <source>
        <dbReference type="PIRSR" id="PIRSR601310-3"/>
    </source>
</evidence>
<dbReference type="PANTHER" id="PTHR46648">
    <property type="entry name" value="HIT FAMILY PROTEIN 1"/>
    <property type="match status" value="1"/>
</dbReference>
<dbReference type="RefSeq" id="XP_013324667.1">
    <property type="nucleotide sequence ID" value="XM_013469213.1"/>
</dbReference>
<protein>
    <submittedName>
        <fullName evidence="6">HIT domain protein</fullName>
    </submittedName>
</protein>
<name>A0A0F4YIV1_RASE3</name>
<feature type="short sequence motif" description="Histidine triad motif" evidence="2 3">
    <location>
        <begin position="157"/>
        <end position="161"/>
    </location>
</feature>
<organism evidence="6 7">
    <name type="scientific">Rasamsonia emersonii (strain ATCC 16479 / CBS 393.64 / IMI 116815)</name>
    <dbReference type="NCBI Taxonomy" id="1408163"/>
    <lineage>
        <taxon>Eukaryota</taxon>
        <taxon>Fungi</taxon>
        <taxon>Dikarya</taxon>
        <taxon>Ascomycota</taxon>
        <taxon>Pezizomycotina</taxon>
        <taxon>Eurotiomycetes</taxon>
        <taxon>Eurotiomycetidae</taxon>
        <taxon>Eurotiales</taxon>
        <taxon>Trichocomaceae</taxon>
        <taxon>Rasamsonia</taxon>
    </lineage>
</organism>
<evidence type="ECO:0000259" key="5">
    <source>
        <dbReference type="PROSITE" id="PS51084"/>
    </source>
</evidence>
<dbReference type="InterPro" id="IPR001310">
    <property type="entry name" value="Histidine_triad_HIT"/>
</dbReference>
<dbReference type="PROSITE" id="PS51084">
    <property type="entry name" value="HIT_2"/>
    <property type="match status" value="1"/>
</dbReference>
<proteinExistence type="predicted"/>
<evidence type="ECO:0000313" key="7">
    <source>
        <dbReference type="Proteomes" id="UP000053958"/>
    </source>
</evidence>
<dbReference type="SUPFAM" id="SSF54197">
    <property type="entry name" value="HIT-like"/>
    <property type="match status" value="1"/>
</dbReference>
<evidence type="ECO:0000256" key="3">
    <source>
        <dbReference type="PROSITE-ProRule" id="PRU00464"/>
    </source>
</evidence>
<dbReference type="GO" id="GO:0009117">
    <property type="term" value="P:nucleotide metabolic process"/>
    <property type="evidence" value="ECO:0007669"/>
    <property type="project" value="TreeGrafter"/>
</dbReference>
<dbReference type="AlphaFoldDB" id="A0A0F4YIV1"/>
<dbReference type="InterPro" id="IPR019808">
    <property type="entry name" value="Histidine_triad_CS"/>
</dbReference>
<feature type="compositionally biased region" description="Low complexity" evidence="4">
    <location>
        <begin position="166"/>
        <end position="185"/>
    </location>
</feature>
<comment type="caution">
    <text evidence="6">The sequence shown here is derived from an EMBL/GenBank/DDBJ whole genome shotgun (WGS) entry which is preliminary data.</text>
</comment>
<sequence length="260" mass="28485">MASHRPGQEKKSLSSSLKTAPVHLPPPPSPSCPFCGIASAYPPVRPTSSAAAARALQRDANADANAEARPRAHLILSTKHVLAFLDIMPLTKGHVLLVTRGHWEKLGDVGVEVGKELGKWLLVISRVVTRTVLGRDQEAHWNVVQNNGTRAAQVVPHIHFHIIPRPADNASSSSSNTTAAARSPSWTMFGRGQREELDDEEGEKLARLMREELAREVKRIKDEEGIDLDLDDDNDNNGDYRNVRDVNGTVTTKGRGLEKL</sequence>
<dbReference type="OrthoDB" id="1915375at2759"/>